<evidence type="ECO:0000256" key="1">
    <source>
        <dbReference type="SAM" id="MobiDB-lite"/>
    </source>
</evidence>
<keyword evidence="3" id="KW-1185">Reference proteome</keyword>
<reference evidence="4 5" key="2">
    <citation type="submission" date="2025-04" db="UniProtKB">
        <authorList>
            <consortium name="RefSeq"/>
        </authorList>
    </citation>
    <scope>IDENTIFICATION</scope>
    <source>
        <tissue evidence="4 5">Leaf</tissue>
    </source>
</reference>
<feature type="region of interest" description="Disordered" evidence="1">
    <location>
        <begin position="1"/>
        <end position="25"/>
    </location>
</feature>
<dbReference type="Gene3D" id="1.20.1280.50">
    <property type="match status" value="1"/>
</dbReference>
<dbReference type="RefSeq" id="XP_056862928.1">
    <property type="nucleotide sequence ID" value="XM_057006948.1"/>
</dbReference>
<proteinExistence type="predicted"/>
<dbReference type="Pfam" id="PF08268">
    <property type="entry name" value="FBA_3"/>
    <property type="match status" value="1"/>
</dbReference>
<dbReference type="PANTHER" id="PTHR31111">
    <property type="entry name" value="BNAA05G37150D PROTEIN-RELATED"/>
    <property type="match status" value="1"/>
</dbReference>
<dbReference type="InterPro" id="IPR001810">
    <property type="entry name" value="F-box_dom"/>
</dbReference>
<dbReference type="KEGG" id="rsz:130507075"/>
<dbReference type="OrthoDB" id="1076913at2759"/>
<evidence type="ECO:0000313" key="3">
    <source>
        <dbReference type="Proteomes" id="UP000504610"/>
    </source>
</evidence>
<gene>
    <name evidence="5" type="primary">LOC130510540</name>
    <name evidence="4" type="synonym">LOC130507075</name>
</gene>
<protein>
    <submittedName>
        <fullName evidence="4 5">F-box protein DOR-like</fullName>
    </submittedName>
</protein>
<dbReference type="Pfam" id="PF00646">
    <property type="entry name" value="F-box"/>
    <property type="match status" value="1"/>
</dbReference>
<dbReference type="InterPro" id="IPR036047">
    <property type="entry name" value="F-box-like_dom_sf"/>
</dbReference>
<dbReference type="KEGG" id="rsz:130510540"/>
<dbReference type="RefSeq" id="XP_056857764.1">
    <property type="nucleotide sequence ID" value="XM_057001784.1"/>
</dbReference>
<sequence length="320" mass="36137">MRTRRRKLSGDFSSTTGRITRSKTSEDRRVNSLPIPIDHIIDIFSRLPVKSIAICRCVSKTWSSLLRRQDFTELFLSRSSTLPKLLLAYQKDGDLFFYSAPQPQNPDENSPPVVATYHLKLSFDGAFGVIGLDNGLVGVNGRRAYSVICNPSTGQSLSLTREKTRSTSLFGYDPVEKQVKVLSVWGEKFYGLLKLVAEEYQVMTLGTGNPPSWRVVDCGCMLSNSHYLRAWFEIAQSEMTQGGWRLAPSAMAPHCQRLVYLQHKGTTKRRFYRFSKITKARKSDIKRGFYVKRLAMGSLGDEVLATRRMAPKTLAFSNQA</sequence>
<dbReference type="InterPro" id="IPR013187">
    <property type="entry name" value="F-box-assoc_dom_typ3"/>
</dbReference>
<dbReference type="GeneID" id="130510540"/>
<evidence type="ECO:0000313" key="4">
    <source>
        <dbReference type="RefSeq" id="XP_056857764.1"/>
    </source>
</evidence>
<organism evidence="3 5">
    <name type="scientific">Raphanus sativus</name>
    <name type="common">Radish</name>
    <name type="synonym">Raphanus raphanistrum var. sativus</name>
    <dbReference type="NCBI Taxonomy" id="3726"/>
    <lineage>
        <taxon>Eukaryota</taxon>
        <taxon>Viridiplantae</taxon>
        <taxon>Streptophyta</taxon>
        <taxon>Embryophyta</taxon>
        <taxon>Tracheophyta</taxon>
        <taxon>Spermatophyta</taxon>
        <taxon>Magnoliopsida</taxon>
        <taxon>eudicotyledons</taxon>
        <taxon>Gunneridae</taxon>
        <taxon>Pentapetalae</taxon>
        <taxon>rosids</taxon>
        <taxon>malvids</taxon>
        <taxon>Brassicales</taxon>
        <taxon>Brassicaceae</taxon>
        <taxon>Brassiceae</taxon>
        <taxon>Raphanus</taxon>
    </lineage>
</organism>
<dbReference type="NCBIfam" id="TIGR01640">
    <property type="entry name" value="F_box_assoc_1"/>
    <property type="match status" value="1"/>
</dbReference>
<name>A0A9W3DGT6_RAPSA</name>
<evidence type="ECO:0000259" key="2">
    <source>
        <dbReference type="SMART" id="SM00256"/>
    </source>
</evidence>
<evidence type="ECO:0000313" key="5">
    <source>
        <dbReference type="RefSeq" id="XP_056862928.1"/>
    </source>
</evidence>
<reference evidence="3" key="1">
    <citation type="journal article" date="2019" name="Database">
        <title>The radish genome database (RadishGD): an integrated information resource for radish genomics.</title>
        <authorList>
            <person name="Yu H.J."/>
            <person name="Baek S."/>
            <person name="Lee Y.J."/>
            <person name="Cho A."/>
            <person name="Mun J.H."/>
        </authorList>
    </citation>
    <scope>NUCLEOTIDE SEQUENCE [LARGE SCALE GENOMIC DNA]</scope>
    <source>
        <strain evidence="3">cv. WK10039</strain>
    </source>
</reference>
<dbReference type="SMART" id="SM00256">
    <property type="entry name" value="FBOX"/>
    <property type="match status" value="1"/>
</dbReference>
<feature type="domain" description="F-box" evidence="2">
    <location>
        <begin position="35"/>
        <end position="75"/>
    </location>
</feature>
<dbReference type="InterPro" id="IPR017451">
    <property type="entry name" value="F-box-assoc_interact_dom"/>
</dbReference>
<dbReference type="PANTHER" id="PTHR31111:SF31">
    <property type="entry name" value="F-BOX DOMAIN-CONTAINING PROTEIN"/>
    <property type="match status" value="1"/>
</dbReference>
<dbReference type="AlphaFoldDB" id="A0A9W3DGT6"/>
<accession>A0A9W3DGT6</accession>
<dbReference type="Proteomes" id="UP000504610">
    <property type="component" value="Chromosome 4"/>
</dbReference>
<dbReference type="SUPFAM" id="SSF81383">
    <property type="entry name" value="F-box domain"/>
    <property type="match status" value="1"/>
</dbReference>